<dbReference type="RefSeq" id="WP_344543096.1">
    <property type="nucleotide sequence ID" value="NZ_BAAATM010000022.1"/>
</dbReference>
<proteinExistence type="predicted"/>
<accession>A0ABN3P2N8</accession>
<evidence type="ECO:0000313" key="1">
    <source>
        <dbReference type="EMBL" id="GAA2555315.1"/>
    </source>
</evidence>
<organism evidence="1 2">
    <name type="scientific">Streptomyces levis</name>
    <dbReference type="NCBI Taxonomy" id="285566"/>
    <lineage>
        <taxon>Bacteria</taxon>
        <taxon>Bacillati</taxon>
        <taxon>Actinomycetota</taxon>
        <taxon>Actinomycetes</taxon>
        <taxon>Kitasatosporales</taxon>
        <taxon>Streptomycetaceae</taxon>
        <taxon>Streptomyces</taxon>
    </lineage>
</organism>
<evidence type="ECO:0000313" key="2">
    <source>
        <dbReference type="Proteomes" id="UP001501095"/>
    </source>
</evidence>
<comment type="caution">
    <text evidence="1">The sequence shown here is derived from an EMBL/GenBank/DDBJ whole genome shotgun (WGS) entry which is preliminary data.</text>
</comment>
<dbReference type="Proteomes" id="UP001501095">
    <property type="component" value="Unassembled WGS sequence"/>
</dbReference>
<gene>
    <name evidence="1" type="ORF">GCM10010423_65680</name>
</gene>
<dbReference type="EMBL" id="BAAATM010000022">
    <property type="protein sequence ID" value="GAA2555315.1"/>
    <property type="molecule type" value="Genomic_DNA"/>
</dbReference>
<name>A0ABN3P2N8_9ACTN</name>
<protein>
    <submittedName>
        <fullName evidence="1">Uncharacterized protein</fullName>
    </submittedName>
</protein>
<sequence length="91" mass="9767">MKQQYSLVSFLLQCQDSGVSIQLETTTGVAYGVVQDIDTQTPFPSVFLKHPKSANGVGITLSNVVTFRVAGSEHQPKNTVPNEDGESVTVV</sequence>
<keyword evidence="2" id="KW-1185">Reference proteome</keyword>
<reference evidence="1 2" key="1">
    <citation type="journal article" date="2019" name="Int. J. Syst. Evol. Microbiol.">
        <title>The Global Catalogue of Microorganisms (GCM) 10K type strain sequencing project: providing services to taxonomists for standard genome sequencing and annotation.</title>
        <authorList>
            <consortium name="The Broad Institute Genomics Platform"/>
            <consortium name="The Broad Institute Genome Sequencing Center for Infectious Disease"/>
            <person name="Wu L."/>
            <person name="Ma J."/>
        </authorList>
    </citation>
    <scope>NUCLEOTIDE SEQUENCE [LARGE SCALE GENOMIC DNA]</scope>
    <source>
        <strain evidence="1 2">JCM 6924</strain>
    </source>
</reference>